<evidence type="ECO:0000313" key="3">
    <source>
        <dbReference type="Proteomes" id="UP000559809"/>
    </source>
</evidence>
<evidence type="ECO:0000313" key="2">
    <source>
        <dbReference type="EMBL" id="NYT47842.1"/>
    </source>
</evidence>
<accession>A0A853FVV2</accession>
<dbReference type="PIRSF" id="PIRSF017082">
    <property type="entry name" value="YflP"/>
    <property type="match status" value="1"/>
</dbReference>
<name>A0A853FVV2_9BURK</name>
<dbReference type="CDD" id="cd07012">
    <property type="entry name" value="PBP2_Bug_TTT"/>
    <property type="match status" value="1"/>
</dbReference>
<dbReference type="InterPro" id="IPR042100">
    <property type="entry name" value="Bug_dom1"/>
</dbReference>
<proteinExistence type="inferred from homology"/>
<reference evidence="2 3" key="1">
    <citation type="submission" date="2020-07" db="EMBL/GenBank/DDBJ databases">
        <title>Taxonomic revisions and descriptions of new bacterial species based on genomic comparisons in the high-G+C-content subgroup of the family Alcaligenaceae.</title>
        <authorList>
            <person name="Szabo A."/>
            <person name="Felfoldi T."/>
        </authorList>
    </citation>
    <scope>NUCLEOTIDE SEQUENCE [LARGE SCALE GENOMIC DNA]</scope>
    <source>
        <strain evidence="2 3">LMG 24012</strain>
    </source>
</reference>
<sequence>MGLAAPQAMAADFPSKPIRIVAPFPAGVTTDIVARTVADALTARLGKPVIVDNKAGADGVIGVMDVVKAAPDGHTLLVVTNGPLSAVPNLKKNPPYDVLKDLTPISDIGRATFAVYVAAEVPAKTLPEFIEYAKANPGMLNYASGNLTGQLSFAYMAMKAGLDMAHIPYKGETNAMNDMIGGRVQAIVATLGTGLPMVEAGKLRILAVIAGERNAEIPDVPLISEAGFQDFPIQSWFGMFGPAGMPPDVVTKLNVAMTDALNDPAVLKRLKGMRTEVTPSTPEGLAVVLRAQLEAHGKIIRDAGISLE</sequence>
<dbReference type="EMBL" id="JACCEM010000001">
    <property type="protein sequence ID" value="NYT47842.1"/>
    <property type="molecule type" value="Genomic_DNA"/>
</dbReference>
<dbReference type="Pfam" id="PF03401">
    <property type="entry name" value="TctC"/>
    <property type="match status" value="1"/>
</dbReference>
<dbReference type="InterPro" id="IPR005064">
    <property type="entry name" value="BUG"/>
</dbReference>
<dbReference type="PANTHER" id="PTHR42928:SF5">
    <property type="entry name" value="BLR1237 PROTEIN"/>
    <property type="match status" value="1"/>
</dbReference>
<organism evidence="2 3">
    <name type="scientific">Parapusillimonas granuli</name>
    <dbReference type="NCBI Taxonomy" id="380911"/>
    <lineage>
        <taxon>Bacteria</taxon>
        <taxon>Pseudomonadati</taxon>
        <taxon>Pseudomonadota</taxon>
        <taxon>Betaproteobacteria</taxon>
        <taxon>Burkholderiales</taxon>
        <taxon>Alcaligenaceae</taxon>
        <taxon>Parapusillimonas</taxon>
    </lineage>
</organism>
<dbReference type="Gene3D" id="3.40.190.10">
    <property type="entry name" value="Periplasmic binding protein-like II"/>
    <property type="match status" value="1"/>
</dbReference>
<dbReference type="AlphaFoldDB" id="A0A853FVV2"/>
<dbReference type="PANTHER" id="PTHR42928">
    <property type="entry name" value="TRICARBOXYLATE-BINDING PROTEIN"/>
    <property type="match status" value="1"/>
</dbReference>
<evidence type="ECO:0000256" key="1">
    <source>
        <dbReference type="ARBA" id="ARBA00006987"/>
    </source>
</evidence>
<protein>
    <submittedName>
        <fullName evidence="2">Tripartite tricarboxylate transporter substrate binding protein</fullName>
    </submittedName>
</protein>
<comment type="caution">
    <text evidence="2">The sequence shown here is derived from an EMBL/GenBank/DDBJ whole genome shotgun (WGS) entry which is preliminary data.</text>
</comment>
<dbReference type="Gene3D" id="3.40.190.150">
    <property type="entry name" value="Bordetella uptake gene, domain 1"/>
    <property type="match status" value="1"/>
</dbReference>
<gene>
    <name evidence="2" type="ORF">H0A72_00820</name>
</gene>
<dbReference type="SUPFAM" id="SSF53850">
    <property type="entry name" value="Periplasmic binding protein-like II"/>
    <property type="match status" value="1"/>
</dbReference>
<comment type="similarity">
    <text evidence="1">Belongs to the UPF0065 (bug) family.</text>
</comment>
<keyword evidence="3" id="KW-1185">Reference proteome</keyword>
<dbReference type="Proteomes" id="UP000559809">
    <property type="component" value="Unassembled WGS sequence"/>
</dbReference>